<dbReference type="GO" id="GO:0030154">
    <property type="term" value="P:cell differentiation"/>
    <property type="evidence" value="ECO:0007669"/>
    <property type="project" value="TreeGrafter"/>
</dbReference>
<sequence>MEAVLDPGARFRVEDLLNFSLDVGEEDDDDDDDDDDEKDQKTPSSYSLESSNPHSHDPDDHQSLSLPRCQVGLTGMARHGHDTKKFGTGTILARYKLGTARHGTGLSGHGSLQRKNLNGWQTKTHSRRSRRAWTFSGNPGLVLNHHSPVSVLENTTTSSSSNSTTMTSCCGDRILAPVHYPVKARSTRQRRRRCSFSDLPSQQWWGWAKENINNSKKEFRAAGPPSAAAKIGWRCWHCLDKKTPQWHAGPMGPKTLCNACGVRYKSGRLVPEYCPASSPTFSSLLHSNSHRKVIEMRRQKQMGEMVLNEACGYIVG</sequence>
<comment type="caution">
    <text evidence="12">The sequence shown here is derived from an EMBL/GenBank/DDBJ whole genome shotgun (WGS) entry which is preliminary data.</text>
</comment>
<evidence type="ECO:0000256" key="6">
    <source>
        <dbReference type="ARBA" id="ARBA00023125"/>
    </source>
</evidence>
<keyword evidence="7" id="KW-0010">Activator</keyword>
<keyword evidence="2" id="KW-0479">Metal-binding</keyword>
<dbReference type="PANTHER" id="PTHR45658:SF42">
    <property type="entry name" value="GATA TRANSCRIPTION FACTOR 1"/>
    <property type="match status" value="1"/>
</dbReference>
<proteinExistence type="inferred from homology"/>
<feature type="region of interest" description="Disordered" evidence="10">
    <location>
        <begin position="21"/>
        <end position="66"/>
    </location>
</feature>
<evidence type="ECO:0000313" key="13">
    <source>
        <dbReference type="Proteomes" id="UP000585474"/>
    </source>
</evidence>
<dbReference type="PROSITE" id="PS00344">
    <property type="entry name" value="GATA_ZN_FINGER_1"/>
    <property type="match status" value="1"/>
</dbReference>
<evidence type="ECO:0000313" key="12">
    <source>
        <dbReference type="EMBL" id="GFS42236.1"/>
    </source>
</evidence>
<dbReference type="SUPFAM" id="SSF57716">
    <property type="entry name" value="Glucocorticoid receptor-like (DNA-binding domain)"/>
    <property type="match status" value="1"/>
</dbReference>
<dbReference type="AlphaFoldDB" id="A0A7J0DTX1"/>
<dbReference type="InterPro" id="IPR013088">
    <property type="entry name" value="Znf_NHR/GATA"/>
</dbReference>
<evidence type="ECO:0000256" key="10">
    <source>
        <dbReference type="SAM" id="MobiDB-lite"/>
    </source>
</evidence>
<dbReference type="GO" id="GO:0043565">
    <property type="term" value="F:sequence-specific DNA binding"/>
    <property type="evidence" value="ECO:0007669"/>
    <property type="project" value="InterPro"/>
</dbReference>
<evidence type="ECO:0000256" key="9">
    <source>
        <dbReference type="PROSITE-ProRule" id="PRU00094"/>
    </source>
</evidence>
<keyword evidence="8" id="KW-0804">Transcription</keyword>
<feature type="region of interest" description="Disordered" evidence="10">
    <location>
        <begin position="104"/>
        <end position="130"/>
    </location>
</feature>
<accession>A0A7J0DTX1</accession>
<dbReference type="CDD" id="cd00202">
    <property type="entry name" value="ZnF_GATA"/>
    <property type="match status" value="1"/>
</dbReference>
<organism evidence="12 13">
    <name type="scientific">Actinidia rufa</name>
    <dbReference type="NCBI Taxonomy" id="165716"/>
    <lineage>
        <taxon>Eukaryota</taxon>
        <taxon>Viridiplantae</taxon>
        <taxon>Streptophyta</taxon>
        <taxon>Embryophyta</taxon>
        <taxon>Tracheophyta</taxon>
        <taxon>Spermatophyta</taxon>
        <taxon>Magnoliopsida</taxon>
        <taxon>eudicotyledons</taxon>
        <taxon>Gunneridae</taxon>
        <taxon>Pentapetalae</taxon>
        <taxon>asterids</taxon>
        <taxon>Ericales</taxon>
        <taxon>Actinidiaceae</taxon>
        <taxon>Actinidia</taxon>
    </lineage>
</organism>
<evidence type="ECO:0000256" key="7">
    <source>
        <dbReference type="ARBA" id="ARBA00023159"/>
    </source>
</evidence>
<keyword evidence="6" id="KW-0238">DNA-binding</keyword>
<evidence type="ECO:0000256" key="5">
    <source>
        <dbReference type="ARBA" id="ARBA00023015"/>
    </source>
</evidence>
<feature type="compositionally biased region" description="Polar residues" evidence="10">
    <location>
        <begin position="42"/>
        <end position="53"/>
    </location>
</feature>
<evidence type="ECO:0000256" key="8">
    <source>
        <dbReference type="ARBA" id="ARBA00023163"/>
    </source>
</evidence>
<evidence type="ECO:0000256" key="4">
    <source>
        <dbReference type="ARBA" id="ARBA00022833"/>
    </source>
</evidence>
<dbReference type="InterPro" id="IPR000679">
    <property type="entry name" value="Znf_GATA"/>
</dbReference>
<feature type="compositionally biased region" description="Polar residues" evidence="10">
    <location>
        <begin position="113"/>
        <end position="123"/>
    </location>
</feature>
<dbReference type="EMBL" id="BJWL01000397">
    <property type="protein sequence ID" value="GFS42236.1"/>
    <property type="molecule type" value="Genomic_DNA"/>
</dbReference>
<dbReference type="PROSITE" id="PS50114">
    <property type="entry name" value="GATA_ZN_FINGER_2"/>
    <property type="match status" value="1"/>
</dbReference>
<name>A0A7J0DTX1_9ERIC</name>
<gene>
    <name evidence="12" type="ORF">Acr_00g0078640</name>
</gene>
<dbReference type="Pfam" id="PF00320">
    <property type="entry name" value="GATA"/>
    <property type="match status" value="1"/>
</dbReference>
<evidence type="ECO:0000256" key="3">
    <source>
        <dbReference type="ARBA" id="ARBA00022771"/>
    </source>
</evidence>
<protein>
    <submittedName>
        <fullName evidence="12">GATA transcription factor 5</fullName>
    </submittedName>
</protein>
<dbReference type="OrthoDB" id="2162994at2759"/>
<keyword evidence="13" id="KW-1185">Reference proteome</keyword>
<dbReference type="InterPro" id="IPR051140">
    <property type="entry name" value="GATA_TF"/>
</dbReference>
<dbReference type="PANTHER" id="PTHR45658">
    <property type="entry name" value="GATA TRANSCRIPTION FACTOR"/>
    <property type="match status" value="1"/>
</dbReference>
<evidence type="ECO:0000256" key="1">
    <source>
        <dbReference type="ARBA" id="ARBA00005694"/>
    </source>
</evidence>
<keyword evidence="4" id="KW-0862">Zinc</keyword>
<dbReference type="SMART" id="SM00401">
    <property type="entry name" value="ZnF_GATA"/>
    <property type="match status" value="1"/>
</dbReference>
<comment type="similarity">
    <text evidence="1">Belongs to the type IV zinc-finger family. Class A subfamily.</text>
</comment>
<dbReference type="GO" id="GO:0006355">
    <property type="term" value="P:regulation of DNA-templated transcription"/>
    <property type="evidence" value="ECO:0007669"/>
    <property type="project" value="InterPro"/>
</dbReference>
<dbReference type="GO" id="GO:0008270">
    <property type="term" value="F:zinc ion binding"/>
    <property type="evidence" value="ECO:0007669"/>
    <property type="project" value="UniProtKB-KW"/>
</dbReference>
<dbReference type="Gene3D" id="3.30.50.10">
    <property type="entry name" value="Erythroid Transcription Factor GATA-1, subunit A"/>
    <property type="match status" value="1"/>
</dbReference>
<feature type="domain" description="GATA-type" evidence="11">
    <location>
        <begin position="229"/>
        <end position="265"/>
    </location>
</feature>
<reference evidence="13" key="1">
    <citation type="submission" date="2019-07" db="EMBL/GenBank/DDBJ databases">
        <title>De Novo Assembly of kiwifruit Actinidia rufa.</title>
        <authorList>
            <person name="Sugita-Konishi S."/>
            <person name="Sato K."/>
            <person name="Mori E."/>
            <person name="Abe Y."/>
            <person name="Kisaki G."/>
            <person name="Hamano K."/>
            <person name="Suezawa K."/>
            <person name="Otani M."/>
            <person name="Fukuda T."/>
            <person name="Manabe T."/>
            <person name="Gomi K."/>
            <person name="Tabuchi M."/>
            <person name="Akimitsu K."/>
            <person name="Kataoka I."/>
        </authorList>
    </citation>
    <scope>NUCLEOTIDE SEQUENCE [LARGE SCALE GENOMIC DNA]</scope>
    <source>
        <strain evidence="13">cv. Fuchu</strain>
    </source>
</reference>
<evidence type="ECO:0000259" key="11">
    <source>
        <dbReference type="PROSITE" id="PS50114"/>
    </source>
</evidence>
<dbReference type="GO" id="GO:0005634">
    <property type="term" value="C:nucleus"/>
    <property type="evidence" value="ECO:0007669"/>
    <property type="project" value="TreeGrafter"/>
</dbReference>
<keyword evidence="5" id="KW-0805">Transcription regulation</keyword>
<evidence type="ECO:0000256" key="2">
    <source>
        <dbReference type="ARBA" id="ARBA00022723"/>
    </source>
</evidence>
<dbReference type="Proteomes" id="UP000585474">
    <property type="component" value="Unassembled WGS sequence"/>
</dbReference>
<keyword evidence="3 9" id="KW-0863">Zinc-finger</keyword>
<dbReference type="FunFam" id="3.30.50.10:FF:000018">
    <property type="entry name" value="GATA transcription factor"/>
    <property type="match status" value="1"/>
</dbReference>
<feature type="compositionally biased region" description="Acidic residues" evidence="10">
    <location>
        <begin position="23"/>
        <end position="37"/>
    </location>
</feature>